<dbReference type="PANTHER" id="PTHR11748:SF111">
    <property type="entry name" value="D-LACTATE DEHYDROGENASE, MITOCHONDRIAL-RELATED"/>
    <property type="match status" value="1"/>
</dbReference>
<evidence type="ECO:0000256" key="4">
    <source>
        <dbReference type="ARBA" id="ARBA00022630"/>
    </source>
</evidence>
<dbReference type="EC" id="1.1.2.4" evidence="9"/>
<evidence type="ECO:0000256" key="10">
    <source>
        <dbReference type="ARBA" id="ARBA00051436"/>
    </source>
</evidence>
<name>A0A9P5NJ69_GYMJU</name>
<dbReference type="SUPFAM" id="SSF55103">
    <property type="entry name" value="FAD-linked oxidases, C-terminal domain"/>
    <property type="match status" value="1"/>
</dbReference>
<dbReference type="FunFam" id="1.10.45.10:FF:000001">
    <property type="entry name" value="D-lactate dehydrogenase mitochondrial"/>
    <property type="match status" value="1"/>
</dbReference>
<accession>A0A9P5NJ69</accession>
<dbReference type="GO" id="GO:0005739">
    <property type="term" value="C:mitochondrion"/>
    <property type="evidence" value="ECO:0007669"/>
    <property type="project" value="UniProtKB-SubCell"/>
</dbReference>
<dbReference type="Gene3D" id="1.10.45.10">
    <property type="entry name" value="Vanillyl-alcohol Oxidase, Chain A, domain 4"/>
    <property type="match status" value="1"/>
</dbReference>
<keyword evidence="4" id="KW-0285">Flavoprotein</keyword>
<dbReference type="InterPro" id="IPR016166">
    <property type="entry name" value="FAD-bd_PCMH"/>
</dbReference>
<dbReference type="GO" id="GO:0008720">
    <property type="term" value="F:D-lactate dehydrogenase (NAD+) activity"/>
    <property type="evidence" value="ECO:0007669"/>
    <property type="project" value="TreeGrafter"/>
</dbReference>
<dbReference type="Proteomes" id="UP000724874">
    <property type="component" value="Unassembled WGS sequence"/>
</dbReference>
<proteinExistence type="inferred from homology"/>
<evidence type="ECO:0000256" key="5">
    <source>
        <dbReference type="ARBA" id="ARBA00022827"/>
    </source>
</evidence>
<dbReference type="GO" id="GO:0004458">
    <property type="term" value="F:D-lactate dehydrogenase (cytochrome) activity"/>
    <property type="evidence" value="ECO:0007669"/>
    <property type="project" value="UniProtKB-EC"/>
</dbReference>
<evidence type="ECO:0000259" key="11">
    <source>
        <dbReference type="PROSITE" id="PS51387"/>
    </source>
</evidence>
<comment type="caution">
    <text evidence="12">The sequence shown here is derived from an EMBL/GenBank/DDBJ whole genome shotgun (WGS) entry which is preliminary data.</text>
</comment>
<dbReference type="InterPro" id="IPR004113">
    <property type="entry name" value="FAD-bd_oxidored_4_C"/>
</dbReference>
<evidence type="ECO:0000313" key="12">
    <source>
        <dbReference type="EMBL" id="KAF8889768.1"/>
    </source>
</evidence>
<dbReference type="GO" id="GO:1903457">
    <property type="term" value="P:lactate catabolic process"/>
    <property type="evidence" value="ECO:0007669"/>
    <property type="project" value="TreeGrafter"/>
</dbReference>
<dbReference type="InterPro" id="IPR016164">
    <property type="entry name" value="FAD-linked_Oxase-like_C"/>
</dbReference>
<evidence type="ECO:0000256" key="1">
    <source>
        <dbReference type="ARBA" id="ARBA00001974"/>
    </source>
</evidence>
<organism evidence="12 13">
    <name type="scientific">Gymnopilus junonius</name>
    <name type="common">Spectacular rustgill mushroom</name>
    <name type="synonym">Gymnopilus spectabilis subsp. junonius</name>
    <dbReference type="NCBI Taxonomy" id="109634"/>
    <lineage>
        <taxon>Eukaryota</taxon>
        <taxon>Fungi</taxon>
        <taxon>Dikarya</taxon>
        <taxon>Basidiomycota</taxon>
        <taxon>Agaricomycotina</taxon>
        <taxon>Agaricomycetes</taxon>
        <taxon>Agaricomycetidae</taxon>
        <taxon>Agaricales</taxon>
        <taxon>Agaricineae</taxon>
        <taxon>Hymenogastraceae</taxon>
        <taxon>Gymnopilus</taxon>
    </lineage>
</organism>
<reference evidence="12" key="1">
    <citation type="submission" date="2020-11" db="EMBL/GenBank/DDBJ databases">
        <authorList>
            <consortium name="DOE Joint Genome Institute"/>
            <person name="Ahrendt S."/>
            <person name="Riley R."/>
            <person name="Andreopoulos W."/>
            <person name="LaButti K."/>
            <person name="Pangilinan J."/>
            <person name="Ruiz-duenas F.J."/>
            <person name="Barrasa J.M."/>
            <person name="Sanchez-Garcia M."/>
            <person name="Camarero S."/>
            <person name="Miyauchi S."/>
            <person name="Serrano A."/>
            <person name="Linde D."/>
            <person name="Babiker R."/>
            <person name="Drula E."/>
            <person name="Ayuso-Fernandez I."/>
            <person name="Pacheco R."/>
            <person name="Padilla G."/>
            <person name="Ferreira P."/>
            <person name="Barriuso J."/>
            <person name="Kellner H."/>
            <person name="Castanera R."/>
            <person name="Alfaro M."/>
            <person name="Ramirez L."/>
            <person name="Pisabarro A.G."/>
            <person name="Kuo A."/>
            <person name="Tritt A."/>
            <person name="Lipzen A."/>
            <person name="He G."/>
            <person name="Yan M."/>
            <person name="Ng V."/>
            <person name="Cullen D."/>
            <person name="Martin F."/>
            <person name="Rosso M.-N."/>
            <person name="Henrissat B."/>
            <person name="Hibbett D."/>
            <person name="Martinez A.T."/>
            <person name="Grigoriev I.V."/>
        </authorList>
    </citation>
    <scope>NUCLEOTIDE SEQUENCE</scope>
    <source>
        <strain evidence="12">AH 44721</strain>
    </source>
</reference>
<dbReference type="Gene3D" id="3.30.70.2740">
    <property type="match status" value="1"/>
</dbReference>
<evidence type="ECO:0000256" key="8">
    <source>
        <dbReference type="ARBA" id="ARBA00023128"/>
    </source>
</evidence>
<dbReference type="PANTHER" id="PTHR11748">
    <property type="entry name" value="D-LACTATE DEHYDROGENASE"/>
    <property type="match status" value="1"/>
</dbReference>
<dbReference type="GO" id="GO:0071949">
    <property type="term" value="F:FAD binding"/>
    <property type="evidence" value="ECO:0007669"/>
    <property type="project" value="InterPro"/>
</dbReference>
<dbReference type="Pfam" id="PF01565">
    <property type="entry name" value="FAD_binding_4"/>
    <property type="match status" value="1"/>
</dbReference>
<gene>
    <name evidence="12" type="ORF">CPB84DRAFT_1732936</name>
</gene>
<evidence type="ECO:0000256" key="3">
    <source>
        <dbReference type="ARBA" id="ARBA00008000"/>
    </source>
</evidence>
<dbReference type="AlphaFoldDB" id="A0A9P5NJ69"/>
<dbReference type="Pfam" id="PF02913">
    <property type="entry name" value="FAD-oxidase_C"/>
    <property type="match status" value="1"/>
</dbReference>
<dbReference type="InterPro" id="IPR016169">
    <property type="entry name" value="FAD-bd_PCMH_sub2"/>
</dbReference>
<comment type="subcellular location">
    <subcellularLocation>
        <location evidence="2">Mitochondrion</location>
    </subcellularLocation>
</comment>
<dbReference type="OrthoDB" id="7786253at2759"/>
<keyword evidence="13" id="KW-1185">Reference proteome</keyword>
<evidence type="ECO:0000256" key="9">
    <source>
        <dbReference type="ARBA" id="ARBA00038897"/>
    </source>
</evidence>
<dbReference type="PROSITE" id="PS51387">
    <property type="entry name" value="FAD_PCMH"/>
    <property type="match status" value="1"/>
</dbReference>
<sequence length="590" mass="64644">MLFSRRPLRLRVLPSKCTSFSQVRPALVQRSHIVHNSCIFWPISTRQFSRAPESTGRLLRYSPWSNEFSGSLRRRAMLQAVAYSAILLVMAEYFMECHSAASSDLSTASATKYASRKDLQNAILELQAALPRQHSVLIDPEALKTYGSSDVSYHPTSPHGVIVRPKSTQDVVKVVDIARKYHVPITPYGGGTSLEGHFSGYPTGNDICLDMSNMGKILSINVEDSDLTCQAGARWEDINQVLKDRGIPLFFPLDPGPGATIGGMVGTGCSGTNAVRYGTAKAEWFLNLTVVLPSGKVIKTRRRARKSAAGFDTTKLFIGAEGTLGIVTEATLRLTPLLPTRVAMAQFPDVQKAVSAVQSILKSEYGTNMQCIELLDDHMMAAINVAGLVDKQYPVKDTLFFKIQGDPSSIQKASEVVQSIVKKHGSSQFEFASTDQGAEDLWQNRKYALTSSLVANPGLSCWTTDVCVPVSRLPQLVYETKRDLKDSNLHSTIVGHVGDGNFHAFILFDKDTELDAVRAAVHRLVRRAIALDGTCTGEHGVGLGKKEYLQEELGPNTVELMKLVKKTIDPLGIMNPGKLYPDDDDIDLQS</sequence>
<keyword evidence="6" id="KW-0809">Transit peptide</keyword>
<keyword evidence="5" id="KW-0274">FAD</keyword>
<evidence type="ECO:0000313" key="13">
    <source>
        <dbReference type="Proteomes" id="UP000724874"/>
    </source>
</evidence>
<comment type="cofactor">
    <cofactor evidence="1">
        <name>FAD</name>
        <dbReference type="ChEBI" id="CHEBI:57692"/>
    </cofactor>
</comment>
<dbReference type="EMBL" id="JADNYJ010000078">
    <property type="protein sequence ID" value="KAF8889768.1"/>
    <property type="molecule type" value="Genomic_DNA"/>
</dbReference>
<evidence type="ECO:0000256" key="2">
    <source>
        <dbReference type="ARBA" id="ARBA00004173"/>
    </source>
</evidence>
<dbReference type="InterPro" id="IPR016171">
    <property type="entry name" value="Vanillyl_alc_oxidase_C-sub2"/>
</dbReference>
<keyword evidence="7" id="KW-0560">Oxidoreductase</keyword>
<keyword evidence="8" id="KW-0496">Mitochondrion</keyword>
<comment type="catalytic activity">
    <reaction evidence="10">
        <text>(R)-lactate + 2 Fe(III)-[cytochrome c] = 2 Fe(II)-[cytochrome c] + pyruvate + 2 H(+)</text>
        <dbReference type="Rhea" id="RHEA:13521"/>
        <dbReference type="Rhea" id="RHEA-COMP:10350"/>
        <dbReference type="Rhea" id="RHEA-COMP:14399"/>
        <dbReference type="ChEBI" id="CHEBI:15361"/>
        <dbReference type="ChEBI" id="CHEBI:15378"/>
        <dbReference type="ChEBI" id="CHEBI:16004"/>
        <dbReference type="ChEBI" id="CHEBI:29033"/>
        <dbReference type="ChEBI" id="CHEBI:29034"/>
        <dbReference type="EC" id="1.1.2.4"/>
    </reaction>
</comment>
<feature type="domain" description="FAD-binding PCMH-type" evidence="11">
    <location>
        <begin position="153"/>
        <end position="337"/>
    </location>
</feature>
<dbReference type="SUPFAM" id="SSF56176">
    <property type="entry name" value="FAD-binding/transporter-associated domain-like"/>
    <property type="match status" value="1"/>
</dbReference>
<comment type="similarity">
    <text evidence="3">Belongs to the FAD-binding oxidoreductase/transferase type 4 family.</text>
</comment>
<protein>
    <recommendedName>
        <fullName evidence="9">D-lactate dehydrogenase (cytochrome)</fullName>
        <ecNumber evidence="9">1.1.2.4</ecNumber>
    </recommendedName>
</protein>
<dbReference type="InterPro" id="IPR036318">
    <property type="entry name" value="FAD-bd_PCMH-like_sf"/>
</dbReference>
<evidence type="ECO:0000256" key="7">
    <source>
        <dbReference type="ARBA" id="ARBA00023002"/>
    </source>
</evidence>
<dbReference type="InterPro" id="IPR006094">
    <property type="entry name" value="Oxid_FAD_bind_N"/>
</dbReference>
<dbReference type="FunFam" id="3.30.70.2740:FF:000001">
    <property type="entry name" value="D-lactate dehydrogenase mitochondrial"/>
    <property type="match status" value="1"/>
</dbReference>
<evidence type="ECO:0000256" key="6">
    <source>
        <dbReference type="ARBA" id="ARBA00022946"/>
    </source>
</evidence>
<dbReference type="Gene3D" id="3.30.465.10">
    <property type="match status" value="1"/>
</dbReference>